<evidence type="ECO:0000256" key="5">
    <source>
        <dbReference type="ARBA" id="ARBA00023136"/>
    </source>
</evidence>
<name>A0A9D1DCX9_9FIRM</name>
<accession>A0A9D1DCX9</accession>
<comment type="caution">
    <text evidence="8">The sequence shown here is derived from an EMBL/GenBank/DDBJ whole genome shotgun (WGS) entry which is preliminary data.</text>
</comment>
<dbReference type="NCBIfam" id="TIGR00704">
    <property type="entry name" value="NaPi_cotrn_rel"/>
    <property type="match status" value="1"/>
</dbReference>
<dbReference type="Pfam" id="PF01895">
    <property type="entry name" value="PhoU"/>
    <property type="match status" value="2"/>
</dbReference>
<feature type="transmembrane region" description="Helical" evidence="6">
    <location>
        <begin position="82"/>
        <end position="103"/>
    </location>
</feature>
<dbReference type="PANTHER" id="PTHR10010">
    <property type="entry name" value="SOLUTE CARRIER FAMILY 34 SODIUM PHOSPHATE , MEMBER 2-RELATED"/>
    <property type="match status" value="1"/>
</dbReference>
<dbReference type="InterPro" id="IPR026022">
    <property type="entry name" value="PhoU_dom"/>
</dbReference>
<organism evidence="8 9">
    <name type="scientific">Candidatus Egerieicola pullicola</name>
    <dbReference type="NCBI Taxonomy" id="2840775"/>
    <lineage>
        <taxon>Bacteria</taxon>
        <taxon>Bacillati</taxon>
        <taxon>Bacillota</taxon>
        <taxon>Clostridia</taxon>
        <taxon>Eubacteriales</taxon>
        <taxon>Oscillospiraceae</taxon>
        <taxon>Oscillospiraceae incertae sedis</taxon>
        <taxon>Candidatus Egerieicola</taxon>
    </lineage>
</organism>
<evidence type="ECO:0000256" key="3">
    <source>
        <dbReference type="ARBA" id="ARBA00022692"/>
    </source>
</evidence>
<evidence type="ECO:0000313" key="9">
    <source>
        <dbReference type="Proteomes" id="UP000886749"/>
    </source>
</evidence>
<dbReference type="PANTHER" id="PTHR10010:SF46">
    <property type="entry name" value="SODIUM-DEPENDENT PHOSPHATE TRANSPORT PROTEIN 2B"/>
    <property type="match status" value="1"/>
</dbReference>
<reference evidence="8" key="1">
    <citation type="submission" date="2020-10" db="EMBL/GenBank/DDBJ databases">
        <authorList>
            <person name="Gilroy R."/>
        </authorList>
    </citation>
    <scope>NUCLEOTIDE SEQUENCE</scope>
    <source>
        <strain evidence="8">CHK184-25365</strain>
    </source>
</reference>
<evidence type="ECO:0000256" key="4">
    <source>
        <dbReference type="ARBA" id="ARBA00022989"/>
    </source>
</evidence>
<proteinExistence type="predicted"/>
<dbReference type="Proteomes" id="UP000886749">
    <property type="component" value="Unassembled WGS sequence"/>
</dbReference>
<feature type="domain" description="PhoU" evidence="7">
    <location>
        <begin position="365"/>
        <end position="450"/>
    </location>
</feature>
<dbReference type="GO" id="GO:0044341">
    <property type="term" value="P:sodium-dependent phosphate transport"/>
    <property type="evidence" value="ECO:0007669"/>
    <property type="project" value="InterPro"/>
</dbReference>
<dbReference type="GO" id="GO:0005436">
    <property type="term" value="F:sodium:phosphate symporter activity"/>
    <property type="evidence" value="ECO:0007669"/>
    <property type="project" value="InterPro"/>
</dbReference>
<dbReference type="Gene3D" id="1.20.58.220">
    <property type="entry name" value="Phosphate transport system protein phou homolog 2, domain 2"/>
    <property type="match status" value="1"/>
</dbReference>
<evidence type="ECO:0000256" key="6">
    <source>
        <dbReference type="SAM" id="Phobius"/>
    </source>
</evidence>
<dbReference type="NCBIfam" id="NF037997">
    <property type="entry name" value="Na_Pi_symport"/>
    <property type="match status" value="1"/>
</dbReference>
<feature type="transmembrane region" description="Helical" evidence="6">
    <location>
        <begin position="259"/>
        <end position="285"/>
    </location>
</feature>
<sequence length="603" mass="66559">MEVVITLIVLLGGLALFLYGMNVLSSNLEKLSGGKQEYYLEKMTNNVFKGVLVGLVITACIQSSSATTVIVVGLVNAGILKLRNAIGVIMGANIGTTVTAQILRLAGIEDNGNYFLMIFKPEVLAPVAGVIAILMIMGCKKQSHKMVGEFLMGFSILFTGMEIMSDSASLFADSPAFQTIFATLQNPFLGVLVGAGVTAIIQSSSASVGILQALAQTGAISCSAAIPIILGQNIGTCVTSLLASIGASTNAKRAAMVHLYFNIIGTILFLSGTYIFVAVASPVWWTEPITMGGIADFHTLFNVVVTLVLLPFTWLLEKLAVLTIRDKKSTDPDGDDYTQDLAGLEDRFLQVSPSIAIAQCEQVVLKMGQYAAKNFSKVRLLYRDYDPRRAESIRERETAIDRMEDRLNNYILRLGDSELTDKESRTVTQILKMTVEFERIGDYAMNILERAEEMHKKGIAFSNKAQEELEVIFDAVEEILQKTMACYDGYHSDLAVEVEPLEEIIDQLQERLRYKHIQRLKRGKCTIDCGCIFLAILTDLERISDHCSNVAVSVIGYNREEDILDRHKYIQAVHSSQTGAYTQAMELYQEKYLSKINMSKYQQ</sequence>
<keyword evidence="3 6" id="KW-0812">Transmembrane</keyword>
<feature type="domain" description="PhoU" evidence="7">
    <location>
        <begin position="473"/>
        <end position="551"/>
    </location>
</feature>
<evidence type="ECO:0000256" key="1">
    <source>
        <dbReference type="ARBA" id="ARBA00004651"/>
    </source>
</evidence>
<evidence type="ECO:0000313" key="8">
    <source>
        <dbReference type="EMBL" id="HIR41283.1"/>
    </source>
</evidence>
<comment type="subcellular location">
    <subcellularLocation>
        <location evidence="1">Cell membrane</location>
        <topology evidence="1">Multi-pass membrane protein</topology>
    </subcellularLocation>
</comment>
<evidence type="ECO:0000256" key="2">
    <source>
        <dbReference type="ARBA" id="ARBA00022475"/>
    </source>
</evidence>
<gene>
    <name evidence="8" type="ORF">IAB36_05605</name>
</gene>
<dbReference type="Pfam" id="PF02690">
    <property type="entry name" value="Na_Pi_cotrans"/>
    <property type="match status" value="1"/>
</dbReference>
<protein>
    <submittedName>
        <fullName evidence="8">Na/Pi cotransporter family protein</fullName>
    </submittedName>
</protein>
<feature type="transmembrane region" description="Helical" evidence="6">
    <location>
        <begin position="176"/>
        <end position="201"/>
    </location>
</feature>
<dbReference type="EMBL" id="DVGY01000124">
    <property type="protein sequence ID" value="HIR41283.1"/>
    <property type="molecule type" value="Genomic_DNA"/>
</dbReference>
<reference evidence="8" key="2">
    <citation type="journal article" date="2021" name="PeerJ">
        <title>Extensive microbial diversity within the chicken gut microbiome revealed by metagenomics and culture.</title>
        <authorList>
            <person name="Gilroy R."/>
            <person name="Ravi A."/>
            <person name="Getino M."/>
            <person name="Pursley I."/>
            <person name="Horton D.L."/>
            <person name="Alikhan N.F."/>
            <person name="Baker D."/>
            <person name="Gharbi K."/>
            <person name="Hall N."/>
            <person name="Watson M."/>
            <person name="Adriaenssens E.M."/>
            <person name="Foster-Nyarko E."/>
            <person name="Jarju S."/>
            <person name="Secka A."/>
            <person name="Antonio M."/>
            <person name="Oren A."/>
            <person name="Chaudhuri R.R."/>
            <person name="La Ragione R."/>
            <person name="Hildebrand F."/>
            <person name="Pallen M.J."/>
        </authorList>
    </citation>
    <scope>NUCLEOTIDE SEQUENCE</scope>
    <source>
        <strain evidence="8">CHK184-25365</strain>
    </source>
</reference>
<feature type="transmembrane region" description="Helical" evidence="6">
    <location>
        <begin position="50"/>
        <end position="75"/>
    </location>
</feature>
<evidence type="ECO:0000259" key="7">
    <source>
        <dbReference type="Pfam" id="PF01895"/>
    </source>
</evidence>
<dbReference type="SUPFAM" id="SSF109755">
    <property type="entry name" value="PhoU-like"/>
    <property type="match status" value="1"/>
</dbReference>
<dbReference type="InterPro" id="IPR003841">
    <property type="entry name" value="Na/Pi_transpt"/>
</dbReference>
<dbReference type="AlphaFoldDB" id="A0A9D1DCX9"/>
<feature type="transmembrane region" description="Helical" evidence="6">
    <location>
        <begin position="123"/>
        <end position="139"/>
    </location>
</feature>
<dbReference type="InterPro" id="IPR038078">
    <property type="entry name" value="PhoU-like_sf"/>
</dbReference>
<feature type="transmembrane region" description="Helical" evidence="6">
    <location>
        <begin position="297"/>
        <end position="316"/>
    </location>
</feature>
<dbReference type="InterPro" id="IPR004633">
    <property type="entry name" value="NaPi_cotrn-rel/YqeW-like"/>
</dbReference>
<keyword evidence="5 6" id="KW-0472">Membrane</keyword>
<keyword evidence="2" id="KW-1003">Cell membrane</keyword>
<keyword evidence="4 6" id="KW-1133">Transmembrane helix</keyword>
<dbReference type="GO" id="GO:0005886">
    <property type="term" value="C:plasma membrane"/>
    <property type="evidence" value="ECO:0007669"/>
    <property type="project" value="UniProtKB-SubCell"/>
</dbReference>